<gene>
    <name evidence="4" type="ORF">H3H32_01185</name>
</gene>
<accession>A0A7G5GXM0</accession>
<evidence type="ECO:0000259" key="3">
    <source>
        <dbReference type="Pfam" id="PF20434"/>
    </source>
</evidence>
<sequence length="327" mass="36454">MKTSVFSLFACLLTIRGLAQISPTIPPKPYTYADFPESKASSKNMKVVSIGKDSPLVTYRPNIKYTTRDGLDLTLQIIEPTGANGKMPCIVYVQGSAWMKQNVYANLPQLAEFARRGYVIAMVEYRPSSVAKFPAQLQDAKTAIRFMRQQAAAYHVDVDNLFIWGDSSGGHTALLAGLTQNNPELDTKDLDKYPITVNAVVDFYGPTDITQMNVEPSIFDHISPKSPEGQLLGGKNVLENKELAAATNPIKYIKDAKNGPPILIIHGSKDRLVPFQQSVLLADALEKYNYRYQFYQLKGADHGSAEFWTKETFDLVEAFLKQYIVKN</sequence>
<name>A0A7G5GXM0_9BACT</name>
<feature type="domain" description="BD-FAE-like" evidence="3">
    <location>
        <begin position="75"/>
        <end position="285"/>
    </location>
</feature>
<evidence type="ECO:0000313" key="4">
    <source>
        <dbReference type="EMBL" id="QMW03612.1"/>
    </source>
</evidence>
<dbReference type="Proteomes" id="UP000515369">
    <property type="component" value="Chromosome"/>
</dbReference>
<reference evidence="4 5" key="1">
    <citation type="submission" date="2020-07" db="EMBL/GenBank/DDBJ databases">
        <title>Spirosoma foliorum sp. nov., isolated from the leaves on the Nejang mountain Korea, Republic of.</title>
        <authorList>
            <person name="Ho H."/>
            <person name="Lee Y.-J."/>
            <person name="Nurcahyanto D.-A."/>
            <person name="Kim S.-G."/>
        </authorList>
    </citation>
    <scope>NUCLEOTIDE SEQUENCE [LARGE SCALE GENOMIC DNA]</scope>
    <source>
        <strain evidence="4 5">PL0136</strain>
    </source>
</reference>
<proteinExistence type="predicted"/>
<evidence type="ECO:0000256" key="1">
    <source>
        <dbReference type="ARBA" id="ARBA00022801"/>
    </source>
</evidence>
<dbReference type="AlphaFoldDB" id="A0A7G5GXM0"/>
<dbReference type="Gene3D" id="3.40.50.1820">
    <property type="entry name" value="alpha/beta hydrolase"/>
    <property type="match status" value="1"/>
</dbReference>
<dbReference type="GO" id="GO:0016787">
    <property type="term" value="F:hydrolase activity"/>
    <property type="evidence" value="ECO:0007669"/>
    <property type="project" value="UniProtKB-KW"/>
</dbReference>
<dbReference type="InterPro" id="IPR050300">
    <property type="entry name" value="GDXG_lipolytic_enzyme"/>
</dbReference>
<organism evidence="4 5">
    <name type="scientific">Spirosoma foliorum</name>
    <dbReference type="NCBI Taxonomy" id="2710596"/>
    <lineage>
        <taxon>Bacteria</taxon>
        <taxon>Pseudomonadati</taxon>
        <taxon>Bacteroidota</taxon>
        <taxon>Cytophagia</taxon>
        <taxon>Cytophagales</taxon>
        <taxon>Cytophagaceae</taxon>
        <taxon>Spirosoma</taxon>
    </lineage>
</organism>
<keyword evidence="5" id="KW-1185">Reference proteome</keyword>
<feature type="signal peptide" evidence="2">
    <location>
        <begin position="1"/>
        <end position="19"/>
    </location>
</feature>
<dbReference type="InterPro" id="IPR049492">
    <property type="entry name" value="BD-FAE-like_dom"/>
</dbReference>
<protein>
    <submittedName>
        <fullName evidence="4">Alpha/beta hydrolase</fullName>
    </submittedName>
</protein>
<dbReference type="Pfam" id="PF20434">
    <property type="entry name" value="BD-FAE"/>
    <property type="match status" value="1"/>
</dbReference>
<evidence type="ECO:0000313" key="5">
    <source>
        <dbReference type="Proteomes" id="UP000515369"/>
    </source>
</evidence>
<evidence type="ECO:0000256" key="2">
    <source>
        <dbReference type="SAM" id="SignalP"/>
    </source>
</evidence>
<dbReference type="InterPro" id="IPR029058">
    <property type="entry name" value="AB_hydrolase_fold"/>
</dbReference>
<dbReference type="PANTHER" id="PTHR48081:SF13">
    <property type="entry name" value="ALPHA_BETA HYDROLASE"/>
    <property type="match status" value="1"/>
</dbReference>
<feature type="chain" id="PRO_5028895426" evidence="2">
    <location>
        <begin position="20"/>
        <end position="327"/>
    </location>
</feature>
<dbReference type="RefSeq" id="WP_182460869.1">
    <property type="nucleotide sequence ID" value="NZ_CP059732.1"/>
</dbReference>
<dbReference type="EMBL" id="CP059732">
    <property type="protein sequence ID" value="QMW03612.1"/>
    <property type="molecule type" value="Genomic_DNA"/>
</dbReference>
<dbReference type="PANTHER" id="PTHR48081">
    <property type="entry name" value="AB HYDROLASE SUPERFAMILY PROTEIN C4A8.06C"/>
    <property type="match status" value="1"/>
</dbReference>
<dbReference type="SUPFAM" id="SSF53474">
    <property type="entry name" value="alpha/beta-Hydrolases"/>
    <property type="match status" value="1"/>
</dbReference>
<keyword evidence="2" id="KW-0732">Signal</keyword>
<keyword evidence="1 4" id="KW-0378">Hydrolase</keyword>
<dbReference type="KEGG" id="sfol:H3H32_01185"/>